<protein>
    <submittedName>
        <fullName evidence="1">Putative ovule protein</fullName>
    </submittedName>
</protein>
<sequence length="67" mass="8130">MDGPNLLYSPFKIHIYWKVLSDTRMDPPITVCWERRQWFPYSYDKHPANVYLKPLYQALPCVVVWEL</sequence>
<reference evidence="1" key="1">
    <citation type="submission" date="2015-12" db="EMBL/GenBank/DDBJ databases">
        <title>Gene expression during late stages of embryo sac development: a critical building block for successful pollen-pistil interactions.</title>
        <authorList>
            <person name="Liu Y."/>
            <person name="Joly V."/>
            <person name="Sabar M."/>
            <person name="Matton D.P."/>
        </authorList>
    </citation>
    <scope>NUCLEOTIDE SEQUENCE</scope>
</reference>
<dbReference type="AlphaFoldDB" id="A0A0V0GYQ4"/>
<proteinExistence type="predicted"/>
<feature type="non-terminal residue" evidence="1">
    <location>
        <position position="67"/>
    </location>
</feature>
<organism evidence="1">
    <name type="scientific">Solanum chacoense</name>
    <name type="common">Chaco potato</name>
    <dbReference type="NCBI Taxonomy" id="4108"/>
    <lineage>
        <taxon>Eukaryota</taxon>
        <taxon>Viridiplantae</taxon>
        <taxon>Streptophyta</taxon>
        <taxon>Embryophyta</taxon>
        <taxon>Tracheophyta</taxon>
        <taxon>Spermatophyta</taxon>
        <taxon>Magnoliopsida</taxon>
        <taxon>eudicotyledons</taxon>
        <taxon>Gunneridae</taxon>
        <taxon>Pentapetalae</taxon>
        <taxon>asterids</taxon>
        <taxon>lamiids</taxon>
        <taxon>Solanales</taxon>
        <taxon>Solanaceae</taxon>
        <taxon>Solanoideae</taxon>
        <taxon>Solaneae</taxon>
        <taxon>Solanum</taxon>
    </lineage>
</organism>
<accession>A0A0V0GYQ4</accession>
<evidence type="ECO:0000313" key="1">
    <source>
        <dbReference type="EMBL" id="JAP12560.1"/>
    </source>
</evidence>
<dbReference type="EMBL" id="GEDG01029416">
    <property type="protein sequence ID" value="JAP12560.1"/>
    <property type="molecule type" value="Transcribed_RNA"/>
</dbReference>
<name>A0A0V0GYQ4_SOLCH</name>